<accession>A0AAE0SZ08</accession>
<reference evidence="2" key="2">
    <citation type="journal article" date="2021" name="Genome Biol. Evol.">
        <title>Developing a high-quality reference genome for a parasitic bivalve with doubly uniparental inheritance (Bivalvia: Unionida).</title>
        <authorList>
            <person name="Smith C.H."/>
        </authorList>
    </citation>
    <scope>NUCLEOTIDE SEQUENCE</scope>
    <source>
        <strain evidence="2">CHS0354</strain>
        <tissue evidence="2">Mantle</tissue>
    </source>
</reference>
<gene>
    <name evidence="2" type="ORF">CHS0354_009188</name>
</gene>
<dbReference type="AlphaFoldDB" id="A0AAE0SZ08"/>
<sequence>MYRKTATRTITEEDLAKSSFKKNNRRFNENTDTQKKNQFKGQFRPALPTAPQDPSGK</sequence>
<evidence type="ECO:0000313" key="2">
    <source>
        <dbReference type="EMBL" id="KAK3600762.1"/>
    </source>
</evidence>
<feature type="non-terminal residue" evidence="2">
    <location>
        <position position="57"/>
    </location>
</feature>
<feature type="region of interest" description="Disordered" evidence="1">
    <location>
        <begin position="1"/>
        <end position="57"/>
    </location>
</feature>
<comment type="caution">
    <text evidence="2">The sequence shown here is derived from an EMBL/GenBank/DDBJ whole genome shotgun (WGS) entry which is preliminary data.</text>
</comment>
<reference evidence="2" key="1">
    <citation type="journal article" date="2021" name="Genome Biol. Evol.">
        <title>A High-Quality Reference Genome for a Parasitic Bivalve with Doubly Uniparental Inheritance (Bivalvia: Unionida).</title>
        <authorList>
            <person name="Smith C.H."/>
        </authorList>
    </citation>
    <scope>NUCLEOTIDE SEQUENCE</scope>
    <source>
        <strain evidence="2">CHS0354</strain>
    </source>
</reference>
<proteinExistence type="predicted"/>
<dbReference type="Proteomes" id="UP001195483">
    <property type="component" value="Unassembled WGS sequence"/>
</dbReference>
<organism evidence="2 3">
    <name type="scientific">Potamilus streckersoni</name>
    <dbReference type="NCBI Taxonomy" id="2493646"/>
    <lineage>
        <taxon>Eukaryota</taxon>
        <taxon>Metazoa</taxon>
        <taxon>Spiralia</taxon>
        <taxon>Lophotrochozoa</taxon>
        <taxon>Mollusca</taxon>
        <taxon>Bivalvia</taxon>
        <taxon>Autobranchia</taxon>
        <taxon>Heteroconchia</taxon>
        <taxon>Palaeoheterodonta</taxon>
        <taxon>Unionida</taxon>
        <taxon>Unionoidea</taxon>
        <taxon>Unionidae</taxon>
        <taxon>Ambleminae</taxon>
        <taxon>Lampsilini</taxon>
        <taxon>Potamilus</taxon>
    </lineage>
</organism>
<evidence type="ECO:0000313" key="3">
    <source>
        <dbReference type="Proteomes" id="UP001195483"/>
    </source>
</evidence>
<name>A0AAE0SZ08_9BIVA</name>
<keyword evidence="3" id="KW-1185">Reference proteome</keyword>
<feature type="compositionally biased region" description="Basic and acidic residues" evidence="1">
    <location>
        <begin position="26"/>
        <end position="35"/>
    </location>
</feature>
<evidence type="ECO:0000256" key="1">
    <source>
        <dbReference type="SAM" id="MobiDB-lite"/>
    </source>
</evidence>
<reference evidence="2" key="3">
    <citation type="submission" date="2023-05" db="EMBL/GenBank/DDBJ databases">
        <authorList>
            <person name="Smith C.H."/>
        </authorList>
    </citation>
    <scope>NUCLEOTIDE SEQUENCE</scope>
    <source>
        <strain evidence="2">CHS0354</strain>
        <tissue evidence="2">Mantle</tissue>
    </source>
</reference>
<protein>
    <submittedName>
        <fullName evidence="2">Uncharacterized protein</fullName>
    </submittedName>
</protein>
<dbReference type="EMBL" id="JAEAOA010000596">
    <property type="protein sequence ID" value="KAK3600762.1"/>
    <property type="molecule type" value="Genomic_DNA"/>
</dbReference>